<dbReference type="FunFam" id="1.10.10.10:FF:000070">
    <property type="entry name" value="26S proteasome non-ATPase regulatory subunit 12"/>
    <property type="match status" value="1"/>
</dbReference>
<dbReference type="Pfam" id="PF22241">
    <property type="entry name" value="PSMD12-CSN4_N"/>
    <property type="match status" value="1"/>
</dbReference>
<dbReference type="GO" id="GO:0008541">
    <property type="term" value="C:proteasome regulatory particle, lid subcomplex"/>
    <property type="evidence" value="ECO:0007669"/>
    <property type="project" value="TreeGrafter"/>
</dbReference>
<dbReference type="InterPro" id="IPR000717">
    <property type="entry name" value="PCI_dom"/>
</dbReference>
<dbReference type="InterPro" id="IPR036390">
    <property type="entry name" value="WH_DNA-bd_sf"/>
</dbReference>
<evidence type="ECO:0000259" key="3">
    <source>
        <dbReference type="PROSITE" id="PS50250"/>
    </source>
</evidence>
<dbReference type="GO" id="GO:0005634">
    <property type="term" value="C:nucleus"/>
    <property type="evidence" value="ECO:0007669"/>
    <property type="project" value="UniProtKB-ARBA"/>
</dbReference>
<evidence type="ECO:0000256" key="1">
    <source>
        <dbReference type="ARBA" id="ARBA00006397"/>
    </source>
</evidence>
<sequence length="472" mass="53966">MAESNTTDGGRIVKMEVDYSSTCDEKIPLCKTMASEGKLNEGLEILYALEKQTRTGADAISTGRILQAIVQICFDAGQWDLLNENIIALTKRRSQLKAAVTKMVQECCTYVDKMPTKELQLKLIDTLRTVTTGKIYVEVERARLTHKLAQMKEADGEVTEAANILQELQVETYGSMERREKVELILEQMRLCLAKKDFIRTQIISKKISIKFFDEKDTAALKLKFYNLMIEVDQHEGSYLSICKYYRAMYNTDVIQESEADRRMMMQHAILYLLLSAFDNEQSDLTHRFLQEKVVDEIPKYKELLQLFVAAELIHWGTLCQQYEKVLRSGDADTPATSVFTIGNTGKCTEEGEKRWKALKTRVVEYNIRIMAKYYTRVTLKRMAILLDLSAEETEEFLSNLVSSKTVTAKVDRLDGVVHFQTSQTQDVNTVLNGWASGLSSLMELVTKTNHLINREEMVHRHLLATTNPSQE</sequence>
<feature type="domain" description="PCI" evidence="3">
    <location>
        <begin position="241"/>
        <end position="425"/>
    </location>
</feature>
<dbReference type="InterPro" id="IPR054559">
    <property type="entry name" value="PSMD12-CSN4-like_N"/>
</dbReference>
<dbReference type="AlphaFoldDB" id="A0A9N6WW15"/>
<dbReference type="EMBL" id="OC978087">
    <property type="protein sequence ID" value="CAG4634742.1"/>
    <property type="molecule type" value="Genomic_DNA"/>
</dbReference>
<keyword evidence="2" id="KW-0647">Proteasome</keyword>
<gene>
    <name evidence="4" type="primary">EOG090X04UV</name>
</gene>
<dbReference type="Pfam" id="PF01399">
    <property type="entry name" value="PCI"/>
    <property type="match status" value="1"/>
</dbReference>
<dbReference type="SMART" id="SM00088">
    <property type="entry name" value="PINT"/>
    <property type="match status" value="1"/>
</dbReference>
<comment type="similarity">
    <text evidence="1">Belongs to the proteasome subunit p55 family.</text>
</comment>
<dbReference type="PROSITE" id="PS50250">
    <property type="entry name" value="PCI"/>
    <property type="match status" value="1"/>
</dbReference>
<evidence type="ECO:0000256" key="2">
    <source>
        <dbReference type="ARBA" id="ARBA00022942"/>
    </source>
</evidence>
<dbReference type="Gene3D" id="1.10.10.10">
    <property type="entry name" value="Winged helix-like DNA-binding domain superfamily/Winged helix DNA-binding domain"/>
    <property type="match status" value="1"/>
</dbReference>
<dbReference type="InterPro" id="IPR040134">
    <property type="entry name" value="PSMD12/CSN4"/>
</dbReference>
<organism evidence="4">
    <name type="scientific">Alona affinis</name>
    <dbReference type="NCBI Taxonomy" id="381656"/>
    <lineage>
        <taxon>Eukaryota</taxon>
        <taxon>Metazoa</taxon>
        <taxon>Ecdysozoa</taxon>
        <taxon>Arthropoda</taxon>
        <taxon>Crustacea</taxon>
        <taxon>Branchiopoda</taxon>
        <taxon>Diplostraca</taxon>
        <taxon>Cladocera</taxon>
        <taxon>Anomopoda</taxon>
        <taxon>Chydoridae</taxon>
        <taxon>Alona</taxon>
    </lineage>
</organism>
<protein>
    <submittedName>
        <fullName evidence="4">EOG090X04UV</fullName>
    </submittedName>
</protein>
<dbReference type="PANTHER" id="PTHR10855:SF1">
    <property type="entry name" value="26S PROTEASOME NON-ATPASE REGULATORY SUBUNIT 12"/>
    <property type="match status" value="1"/>
</dbReference>
<evidence type="ECO:0000313" key="4">
    <source>
        <dbReference type="EMBL" id="CAG4634742.1"/>
    </source>
</evidence>
<dbReference type="Pfam" id="PF18098">
    <property type="entry name" value="RPN5_C"/>
    <property type="match status" value="1"/>
</dbReference>
<accession>A0A9N6WW15</accession>
<dbReference type="SUPFAM" id="SSF46785">
    <property type="entry name" value="Winged helix' DNA-binding domain"/>
    <property type="match status" value="1"/>
</dbReference>
<name>A0A9N6WW15_9CRUS</name>
<dbReference type="InterPro" id="IPR040896">
    <property type="entry name" value="RPN5_C"/>
</dbReference>
<dbReference type="InterPro" id="IPR036388">
    <property type="entry name" value="WH-like_DNA-bd_sf"/>
</dbReference>
<proteinExistence type="inferred from homology"/>
<dbReference type="GO" id="GO:0005737">
    <property type="term" value="C:cytoplasm"/>
    <property type="evidence" value="ECO:0007669"/>
    <property type="project" value="TreeGrafter"/>
</dbReference>
<reference evidence="4" key="1">
    <citation type="submission" date="2021-04" db="EMBL/GenBank/DDBJ databases">
        <authorList>
            <person name="Cornetti L."/>
        </authorList>
    </citation>
    <scope>NUCLEOTIDE SEQUENCE</scope>
</reference>
<dbReference type="PANTHER" id="PTHR10855">
    <property type="entry name" value="26S PROTEASOME NON-ATPASE REGULATORY SUBUNIT 12/COP9 SIGNALOSOME COMPLEX SUBUNIT 4"/>
    <property type="match status" value="1"/>
</dbReference>